<dbReference type="EMBL" id="CAXHTA020000004">
    <property type="protein sequence ID" value="CAL5220645.1"/>
    <property type="molecule type" value="Genomic_DNA"/>
</dbReference>
<comment type="caution">
    <text evidence="1">The sequence shown here is derived from an EMBL/GenBank/DDBJ whole genome shotgun (WGS) entry which is preliminary data.</text>
</comment>
<evidence type="ECO:0000313" key="2">
    <source>
        <dbReference type="Proteomes" id="UP001497392"/>
    </source>
</evidence>
<proteinExistence type="predicted"/>
<name>A0ABP1FKZ9_9CHLO</name>
<protein>
    <submittedName>
        <fullName evidence="1">G2689 protein</fullName>
    </submittedName>
</protein>
<evidence type="ECO:0000313" key="1">
    <source>
        <dbReference type="EMBL" id="CAL5220645.1"/>
    </source>
</evidence>
<gene>
    <name evidence="1" type="primary">g2689</name>
    <name evidence="1" type="ORF">VP750_LOCUS2304</name>
</gene>
<sequence length="300" mass="33544">MVSLEHFAQGLNTLERSLLEDFLRGRTLSTSNQPVQNGQLRLPKVAGQELCSHVKHFLGYHMIKEFEVLDFLEESGLYVEGMESGEEDVAALERRWLKPIYTAAPKLVLRLLQWLCTEGHYKEEELSSALAMATKSVDELPRCAQLSHFLPGPSQSAYELSHSGNVITRDSSFIAPLLQSRYQDVCPSENFWGIASRGARDNSKMESEHTGRMQISAISSSGSVTFTPCQQGSSSWPEELAGGIEIAFEKSMLPLFWKGLVVAATYQKLRDGQSTRWALSQPGYVWPSWMHGDNQQRAAS</sequence>
<dbReference type="Proteomes" id="UP001497392">
    <property type="component" value="Unassembled WGS sequence"/>
</dbReference>
<organism evidence="1 2">
    <name type="scientific">Coccomyxa viridis</name>
    <dbReference type="NCBI Taxonomy" id="1274662"/>
    <lineage>
        <taxon>Eukaryota</taxon>
        <taxon>Viridiplantae</taxon>
        <taxon>Chlorophyta</taxon>
        <taxon>core chlorophytes</taxon>
        <taxon>Trebouxiophyceae</taxon>
        <taxon>Trebouxiophyceae incertae sedis</taxon>
        <taxon>Coccomyxaceae</taxon>
        <taxon>Coccomyxa</taxon>
    </lineage>
</organism>
<reference evidence="1 2" key="1">
    <citation type="submission" date="2024-06" db="EMBL/GenBank/DDBJ databases">
        <authorList>
            <person name="Kraege A."/>
            <person name="Thomma B."/>
        </authorList>
    </citation>
    <scope>NUCLEOTIDE SEQUENCE [LARGE SCALE GENOMIC DNA]</scope>
</reference>
<keyword evidence="2" id="KW-1185">Reference proteome</keyword>
<accession>A0ABP1FKZ9</accession>